<dbReference type="GO" id="GO:0000271">
    <property type="term" value="P:polysaccharide biosynthetic process"/>
    <property type="evidence" value="ECO:0007669"/>
    <property type="project" value="InterPro"/>
</dbReference>
<dbReference type="GO" id="GO:0005886">
    <property type="term" value="C:plasma membrane"/>
    <property type="evidence" value="ECO:0007669"/>
    <property type="project" value="TreeGrafter"/>
</dbReference>
<feature type="transmembrane region" description="Helical" evidence="6">
    <location>
        <begin position="42"/>
        <end position="64"/>
    </location>
</feature>
<gene>
    <name evidence="8" type="ORF">DEU51_1114</name>
</gene>
<evidence type="ECO:0000256" key="4">
    <source>
        <dbReference type="ARBA" id="ARBA00022989"/>
    </source>
</evidence>
<protein>
    <submittedName>
        <fullName evidence="8">Putative flippase GtrA</fullName>
    </submittedName>
</protein>
<dbReference type="PANTHER" id="PTHR38459:SF1">
    <property type="entry name" value="PROPHAGE BACTOPRENOL-LINKED GLUCOSE TRANSLOCASE HOMOLOG"/>
    <property type="match status" value="1"/>
</dbReference>
<feature type="transmembrane region" description="Helical" evidence="6">
    <location>
        <begin position="76"/>
        <end position="97"/>
    </location>
</feature>
<comment type="subcellular location">
    <subcellularLocation>
        <location evidence="1">Membrane</location>
        <topology evidence="1">Multi-pass membrane protein</topology>
    </subcellularLocation>
</comment>
<dbReference type="InterPro" id="IPR007267">
    <property type="entry name" value="GtrA_DPMS_TM"/>
</dbReference>
<dbReference type="RefSeq" id="WP_080889212.1">
    <property type="nucleotide sequence ID" value="NZ_QRAV01000011.1"/>
</dbReference>
<dbReference type="PANTHER" id="PTHR38459">
    <property type="entry name" value="PROPHAGE BACTOPRENOL-LINKED GLUCOSE TRANSLOCASE HOMOLOG"/>
    <property type="match status" value="1"/>
</dbReference>
<name>A0A370SCE3_PSEJE</name>
<keyword evidence="5 6" id="KW-0472">Membrane</keyword>
<feature type="transmembrane region" description="Helical" evidence="6">
    <location>
        <begin position="12"/>
        <end position="36"/>
    </location>
</feature>
<evidence type="ECO:0000256" key="2">
    <source>
        <dbReference type="ARBA" id="ARBA00009399"/>
    </source>
</evidence>
<dbReference type="EMBL" id="QRAV01000011">
    <property type="protein sequence ID" value="RDL17428.1"/>
    <property type="molecule type" value="Genomic_DNA"/>
</dbReference>
<evidence type="ECO:0000259" key="7">
    <source>
        <dbReference type="Pfam" id="PF04138"/>
    </source>
</evidence>
<evidence type="ECO:0000256" key="5">
    <source>
        <dbReference type="ARBA" id="ARBA00023136"/>
    </source>
</evidence>
<evidence type="ECO:0000313" key="9">
    <source>
        <dbReference type="Proteomes" id="UP000255365"/>
    </source>
</evidence>
<evidence type="ECO:0000313" key="8">
    <source>
        <dbReference type="EMBL" id="RDL17428.1"/>
    </source>
</evidence>
<comment type="similarity">
    <text evidence="2">Belongs to the GtrA family.</text>
</comment>
<dbReference type="AlphaFoldDB" id="A0A370SCE3"/>
<accession>A0A370SCE3</accession>
<dbReference type="Proteomes" id="UP000255365">
    <property type="component" value="Unassembled WGS sequence"/>
</dbReference>
<proteinExistence type="inferred from homology"/>
<feature type="domain" description="GtrA/DPMS transmembrane" evidence="7">
    <location>
        <begin position="14"/>
        <end position="127"/>
    </location>
</feature>
<organism evidence="8 9">
    <name type="scientific">Pseudomonas jessenii</name>
    <dbReference type="NCBI Taxonomy" id="77298"/>
    <lineage>
        <taxon>Bacteria</taxon>
        <taxon>Pseudomonadati</taxon>
        <taxon>Pseudomonadota</taxon>
        <taxon>Gammaproteobacteria</taxon>
        <taxon>Pseudomonadales</taxon>
        <taxon>Pseudomonadaceae</taxon>
        <taxon>Pseudomonas</taxon>
    </lineage>
</organism>
<reference evidence="8 9" key="1">
    <citation type="submission" date="2018-07" db="EMBL/GenBank/DDBJ databases">
        <title>Genome sequencing of rice bacterial endophytes.</title>
        <authorList>
            <person name="Venturi V."/>
        </authorList>
    </citation>
    <scope>NUCLEOTIDE SEQUENCE [LARGE SCALE GENOMIC DNA]</scope>
    <source>
        <strain evidence="8 9">E2333</strain>
    </source>
</reference>
<evidence type="ECO:0000256" key="1">
    <source>
        <dbReference type="ARBA" id="ARBA00004141"/>
    </source>
</evidence>
<evidence type="ECO:0000256" key="3">
    <source>
        <dbReference type="ARBA" id="ARBA00022692"/>
    </source>
</evidence>
<evidence type="ECO:0000256" key="6">
    <source>
        <dbReference type="SAM" id="Phobius"/>
    </source>
</evidence>
<keyword evidence="4 6" id="KW-1133">Transmembrane helix</keyword>
<dbReference type="InterPro" id="IPR051401">
    <property type="entry name" value="GtrA_CellWall_Glycosyl"/>
</dbReference>
<keyword evidence="3 6" id="KW-0812">Transmembrane</keyword>
<sequence length="139" mass="15284">MENKSPPLYRLLIRYLGIGFIATAIHYFVFLLLVATEMSTPFLASIFGGLVGAIASFIGNRAYCFKADGFRKFQPLRFALVALATNIGNGVGMWLLIKSNLSPLISQVLVTVTLTALGFIAHRFWTFNHADITSLSRAP</sequence>
<comment type="caution">
    <text evidence="8">The sequence shown here is derived from an EMBL/GenBank/DDBJ whole genome shotgun (WGS) entry which is preliminary data.</text>
</comment>
<feature type="transmembrane region" description="Helical" evidence="6">
    <location>
        <begin position="103"/>
        <end position="121"/>
    </location>
</feature>
<dbReference type="Pfam" id="PF04138">
    <property type="entry name" value="GtrA_DPMS_TM"/>
    <property type="match status" value="1"/>
</dbReference>